<dbReference type="GO" id="GO:0003677">
    <property type="term" value="F:DNA binding"/>
    <property type="evidence" value="ECO:0007669"/>
    <property type="project" value="UniProtKB-KW"/>
</dbReference>
<dbReference type="CDD" id="cd17535">
    <property type="entry name" value="REC_NarL-like"/>
    <property type="match status" value="1"/>
</dbReference>
<dbReference type="PANTHER" id="PTHR43214">
    <property type="entry name" value="TWO-COMPONENT RESPONSE REGULATOR"/>
    <property type="match status" value="1"/>
</dbReference>
<keyword evidence="3" id="KW-0238">DNA-binding</keyword>
<protein>
    <submittedName>
        <fullName evidence="8">Two component transcriptional regulator, LuxR family</fullName>
    </submittedName>
</protein>
<organism evidence="8 9">
    <name type="scientific">Terriglobus roseus</name>
    <dbReference type="NCBI Taxonomy" id="392734"/>
    <lineage>
        <taxon>Bacteria</taxon>
        <taxon>Pseudomonadati</taxon>
        <taxon>Acidobacteriota</taxon>
        <taxon>Terriglobia</taxon>
        <taxon>Terriglobales</taxon>
        <taxon>Acidobacteriaceae</taxon>
        <taxon>Terriglobus</taxon>
    </lineage>
</organism>
<feature type="domain" description="Response regulatory" evidence="7">
    <location>
        <begin position="2"/>
        <end position="118"/>
    </location>
</feature>
<dbReference type="SUPFAM" id="SSF52172">
    <property type="entry name" value="CheY-like"/>
    <property type="match status" value="1"/>
</dbReference>
<dbReference type="SUPFAM" id="SSF46894">
    <property type="entry name" value="C-terminal effector domain of the bipartite response regulators"/>
    <property type="match status" value="1"/>
</dbReference>
<reference evidence="8 9" key="1">
    <citation type="submission" date="2016-10" db="EMBL/GenBank/DDBJ databases">
        <authorList>
            <person name="de Groot N.N."/>
        </authorList>
    </citation>
    <scope>NUCLEOTIDE SEQUENCE [LARGE SCALE GENOMIC DNA]</scope>
    <source>
        <strain evidence="8 9">AB35.6</strain>
    </source>
</reference>
<sequence length="212" mass="23570">MRIVIADDHDLMRRGIRDLVSACDDWVVVGEASRGDDAVRQIDELQPDVAILDFSMPILSGPEVALAVASTAPGTRIVVLTMHDSETTLRAIVECGAHGYVLKSEADIYLRQALQAVLVGDRYYHSRALEMMRTGYLNRQTDAEIGDKLTQRERGIVVLLAMGLSSKEAAANLEISTRTVETHRMNIYRKLRVNTIAALVRYAIRENLVSTF</sequence>
<evidence type="ECO:0000256" key="1">
    <source>
        <dbReference type="ARBA" id="ARBA00022553"/>
    </source>
</evidence>
<dbReference type="PROSITE" id="PS50043">
    <property type="entry name" value="HTH_LUXR_2"/>
    <property type="match status" value="1"/>
</dbReference>
<evidence type="ECO:0000313" key="8">
    <source>
        <dbReference type="EMBL" id="SEB42907.1"/>
    </source>
</evidence>
<dbReference type="Pfam" id="PF00072">
    <property type="entry name" value="Response_reg"/>
    <property type="match status" value="1"/>
</dbReference>
<feature type="modified residue" description="4-aspartylphosphate" evidence="5">
    <location>
        <position position="53"/>
    </location>
</feature>
<keyword evidence="2" id="KW-0805">Transcription regulation</keyword>
<dbReference type="Pfam" id="PF00196">
    <property type="entry name" value="GerE"/>
    <property type="match status" value="1"/>
</dbReference>
<evidence type="ECO:0000259" key="7">
    <source>
        <dbReference type="PROSITE" id="PS50110"/>
    </source>
</evidence>
<dbReference type="PANTHER" id="PTHR43214:SF41">
    <property type="entry name" value="NITRATE_NITRITE RESPONSE REGULATOR PROTEIN NARP"/>
    <property type="match status" value="1"/>
</dbReference>
<evidence type="ECO:0000256" key="3">
    <source>
        <dbReference type="ARBA" id="ARBA00023125"/>
    </source>
</evidence>
<evidence type="ECO:0000313" key="9">
    <source>
        <dbReference type="Proteomes" id="UP000182409"/>
    </source>
</evidence>
<proteinExistence type="predicted"/>
<dbReference type="InterPro" id="IPR000792">
    <property type="entry name" value="Tscrpt_reg_LuxR_C"/>
</dbReference>
<dbReference type="RefSeq" id="WP_074652163.1">
    <property type="nucleotide sequence ID" value="NZ_FNSD01000001.1"/>
</dbReference>
<dbReference type="InterPro" id="IPR001789">
    <property type="entry name" value="Sig_transdc_resp-reg_receiver"/>
</dbReference>
<keyword evidence="4" id="KW-0804">Transcription</keyword>
<dbReference type="OrthoDB" id="9780153at2"/>
<dbReference type="InterPro" id="IPR058245">
    <property type="entry name" value="NreC/VraR/RcsB-like_REC"/>
</dbReference>
<dbReference type="PRINTS" id="PR00038">
    <property type="entry name" value="HTHLUXR"/>
</dbReference>
<dbReference type="Gene3D" id="3.40.50.2300">
    <property type="match status" value="1"/>
</dbReference>
<evidence type="ECO:0000256" key="4">
    <source>
        <dbReference type="ARBA" id="ARBA00023163"/>
    </source>
</evidence>
<accession>A0A1H4J9R7</accession>
<dbReference type="InterPro" id="IPR011006">
    <property type="entry name" value="CheY-like_superfamily"/>
</dbReference>
<dbReference type="SMART" id="SM00448">
    <property type="entry name" value="REC"/>
    <property type="match status" value="1"/>
</dbReference>
<feature type="domain" description="HTH luxR-type" evidence="6">
    <location>
        <begin position="142"/>
        <end position="207"/>
    </location>
</feature>
<dbReference type="PROSITE" id="PS50110">
    <property type="entry name" value="RESPONSE_REGULATORY"/>
    <property type="match status" value="1"/>
</dbReference>
<dbReference type="InterPro" id="IPR039420">
    <property type="entry name" value="WalR-like"/>
</dbReference>
<evidence type="ECO:0000256" key="2">
    <source>
        <dbReference type="ARBA" id="ARBA00023015"/>
    </source>
</evidence>
<dbReference type="SMART" id="SM00421">
    <property type="entry name" value="HTH_LUXR"/>
    <property type="match status" value="1"/>
</dbReference>
<name>A0A1H4J9R7_9BACT</name>
<evidence type="ECO:0000259" key="6">
    <source>
        <dbReference type="PROSITE" id="PS50043"/>
    </source>
</evidence>
<dbReference type="AlphaFoldDB" id="A0A1H4J9R7"/>
<dbReference type="InterPro" id="IPR016032">
    <property type="entry name" value="Sig_transdc_resp-reg_C-effctor"/>
</dbReference>
<dbReference type="CDD" id="cd06170">
    <property type="entry name" value="LuxR_C_like"/>
    <property type="match status" value="1"/>
</dbReference>
<dbReference type="Proteomes" id="UP000182409">
    <property type="component" value="Unassembled WGS sequence"/>
</dbReference>
<dbReference type="GO" id="GO:0000160">
    <property type="term" value="P:phosphorelay signal transduction system"/>
    <property type="evidence" value="ECO:0007669"/>
    <property type="project" value="InterPro"/>
</dbReference>
<evidence type="ECO:0000256" key="5">
    <source>
        <dbReference type="PROSITE-ProRule" id="PRU00169"/>
    </source>
</evidence>
<keyword evidence="1 5" id="KW-0597">Phosphoprotein</keyword>
<gene>
    <name evidence="8" type="ORF">SAMN05443244_0462</name>
</gene>
<dbReference type="GO" id="GO:0006355">
    <property type="term" value="P:regulation of DNA-templated transcription"/>
    <property type="evidence" value="ECO:0007669"/>
    <property type="project" value="InterPro"/>
</dbReference>
<dbReference type="EMBL" id="FNSD01000001">
    <property type="protein sequence ID" value="SEB42907.1"/>
    <property type="molecule type" value="Genomic_DNA"/>
</dbReference>